<evidence type="ECO:0000313" key="4">
    <source>
        <dbReference type="EMBL" id="KAF7365634.1"/>
    </source>
</evidence>
<gene>
    <name evidence="4" type="ORF">MVEN_00437000</name>
</gene>
<dbReference type="EMBL" id="JACAZI010000003">
    <property type="protein sequence ID" value="KAF7365634.1"/>
    <property type="molecule type" value="Genomic_DNA"/>
</dbReference>
<proteinExistence type="predicted"/>
<dbReference type="Proteomes" id="UP000620124">
    <property type="component" value="Unassembled WGS sequence"/>
</dbReference>
<reference evidence="4" key="1">
    <citation type="submission" date="2020-05" db="EMBL/GenBank/DDBJ databases">
        <title>Mycena genomes resolve the evolution of fungal bioluminescence.</title>
        <authorList>
            <person name="Tsai I.J."/>
        </authorList>
    </citation>
    <scope>NUCLEOTIDE SEQUENCE</scope>
    <source>
        <strain evidence="4">CCC161011</strain>
    </source>
</reference>
<feature type="region of interest" description="Disordered" evidence="1">
    <location>
        <begin position="45"/>
        <end position="72"/>
    </location>
</feature>
<keyword evidence="2" id="KW-0472">Membrane</keyword>
<feature type="transmembrane region" description="Helical" evidence="2">
    <location>
        <begin position="12"/>
        <end position="31"/>
    </location>
</feature>
<keyword evidence="5" id="KW-1185">Reference proteome</keyword>
<comment type="caution">
    <text evidence="4">The sequence shown here is derived from an EMBL/GenBank/DDBJ whole genome shotgun (WGS) entry which is preliminary data.</text>
</comment>
<organism evidence="4 5">
    <name type="scientific">Mycena venus</name>
    <dbReference type="NCBI Taxonomy" id="2733690"/>
    <lineage>
        <taxon>Eukaryota</taxon>
        <taxon>Fungi</taxon>
        <taxon>Dikarya</taxon>
        <taxon>Basidiomycota</taxon>
        <taxon>Agaricomycotina</taxon>
        <taxon>Agaricomycetes</taxon>
        <taxon>Agaricomycetidae</taxon>
        <taxon>Agaricales</taxon>
        <taxon>Marasmiineae</taxon>
        <taxon>Mycenaceae</taxon>
        <taxon>Mycena</taxon>
    </lineage>
</organism>
<name>A0A8H7D7Z0_9AGAR</name>
<evidence type="ECO:0000256" key="2">
    <source>
        <dbReference type="SAM" id="Phobius"/>
    </source>
</evidence>
<feature type="domain" description="Glycosyltransferase 61 catalytic" evidence="3">
    <location>
        <begin position="223"/>
        <end position="402"/>
    </location>
</feature>
<dbReference type="AlphaFoldDB" id="A0A8H7D7Z0"/>
<dbReference type="GO" id="GO:0016757">
    <property type="term" value="F:glycosyltransferase activity"/>
    <property type="evidence" value="ECO:0007669"/>
    <property type="project" value="InterPro"/>
</dbReference>
<feature type="compositionally biased region" description="Pro residues" evidence="1">
    <location>
        <begin position="57"/>
        <end position="66"/>
    </location>
</feature>
<dbReference type="Pfam" id="PF04577">
    <property type="entry name" value="Glyco_transf_61"/>
    <property type="match status" value="1"/>
</dbReference>
<keyword evidence="2" id="KW-1133">Transmembrane helix</keyword>
<evidence type="ECO:0000313" key="5">
    <source>
        <dbReference type="Proteomes" id="UP000620124"/>
    </source>
</evidence>
<dbReference type="InterPro" id="IPR049625">
    <property type="entry name" value="Glyco_transf_61_cat"/>
</dbReference>
<accession>A0A8H7D7Z0</accession>
<evidence type="ECO:0000259" key="3">
    <source>
        <dbReference type="Pfam" id="PF04577"/>
    </source>
</evidence>
<dbReference type="OrthoDB" id="529273at2759"/>
<keyword evidence="2" id="KW-0812">Transmembrane</keyword>
<protein>
    <recommendedName>
        <fullName evidence="3">Glycosyltransferase 61 catalytic domain-containing protein</fullName>
    </recommendedName>
</protein>
<evidence type="ECO:0000256" key="1">
    <source>
        <dbReference type="SAM" id="MobiDB-lite"/>
    </source>
</evidence>
<sequence length="481" mass="54149">MNSLPFLQRRLYFAALSGISALIILSFYLTFNRLERPAASFTAFDSSNHSHSLRPSRPNPLNPPPHFSDALRPSTPHSDPWMPLSLSACSFGMPAHYAPCAAQKLKNVEYAEELLYPDFAIREPYFAQEEHRQKWRTFTQTADDFDRASLHLGWMQYKGQSGQNFVFRDVRYAPTFGVDSWSPKSCMSSLVETSPIQPITDADRPASTLPTALIALSPDSYSFQHFLDRVTHILAQGHHLLDSTSTPYALTGRGGTKTVDELWSLMGVPEDHVLHQNFNFVAERLIFSCRAILIHPWLSLKTLDVMGVPRTSPSTTRNKVVYMSRSHGGAANGGRRVVNEDAVLRGITTFLEEREHGEELVMFNPDNFGNVTELFSWFSKNAMAVVGPHGGAMINHRWANKDIFVLEFMPANRIAMMNYEEASILSQTYAAIIVEPTTPSSFDMEIDVQDVVSLLSKHLGVEGEDPLRKSYTWRAEELGFR</sequence>